<dbReference type="EMBL" id="BMLP01000005">
    <property type="protein sequence ID" value="GGO34504.1"/>
    <property type="molecule type" value="Genomic_DNA"/>
</dbReference>
<dbReference type="AlphaFoldDB" id="A0A917YN66"/>
<evidence type="ECO:0000313" key="1">
    <source>
        <dbReference type="EMBL" id="GGO34504.1"/>
    </source>
</evidence>
<reference evidence="1 2" key="1">
    <citation type="journal article" date="2014" name="Int. J. Syst. Evol. Microbiol.">
        <title>Complete genome sequence of Corynebacterium casei LMG S-19264T (=DSM 44701T), isolated from a smear-ripened cheese.</title>
        <authorList>
            <consortium name="US DOE Joint Genome Institute (JGI-PGF)"/>
            <person name="Walter F."/>
            <person name="Albersmeier A."/>
            <person name="Kalinowski J."/>
            <person name="Ruckert C."/>
        </authorList>
    </citation>
    <scope>NUCLEOTIDE SEQUENCE [LARGE SCALE GENOMIC DNA]</scope>
    <source>
        <strain evidence="1 2">CGMCC 1.7029</strain>
    </source>
</reference>
<evidence type="ECO:0000313" key="2">
    <source>
        <dbReference type="Proteomes" id="UP000598196"/>
    </source>
</evidence>
<protein>
    <submittedName>
        <fullName evidence="1">Uncharacterized protein</fullName>
    </submittedName>
</protein>
<proteinExistence type="predicted"/>
<sequence>MICEDLKVRLDMRRLYLAGFRSLRIDGVRIAIVTTPCNFGGERRWFLCPKCGRRCAVLYEDLRCRICLRARYRLEAYAPVDRMILKAQRLRRKLGQLNPSSIKPYPKKPHRMRCTTYSRIILEIRALEFEAACVLDARLRYGRG</sequence>
<organism evidence="1 2">
    <name type="scientific">Gemmobacter aquaticus</name>
    <dbReference type="NCBI Taxonomy" id="490185"/>
    <lineage>
        <taxon>Bacteria</taxon>
        <taxon>Pseudomonadati</taxon>
        <taxon>Pseudomonadota</taxon>
        <taxon>Alphaproteobacteria</taxon>
        <taxon>Rhodobacterales</taxon>
        <taxon>Paracoccaceae</taxon>
        <taxon>Gemmobacter</taxon>
    </lineage>
</organism>
<comment type="caution">
    <text evidence="1">The sequence shown here is derived from an EMBL/GenBank/DDBJ whole genome shotgun (WGS) entry which is preliminary data.</text>
</comment>
<name>A0A917YN66_9RHOB</name>
<keyword evidence="2" id="KW-1185">Reference proteome</keyword>
<dbReference type="Proteomes" id="UP000598196">
    <property type="component" value="Unassembled WGS sequence"/>
</dbReference>
<accession>A0A917YN66</accession>
<gene>
    <name evidence="1" type="ORF">GCM10010991_25400</name>
</gene>